<dbReference type="InterPro" id="IPR015421">
    <property type="entry name" value="PyrdxlP-dep_Trfase_major"/>
</dbReference>
<comment type="function">
    <text evidence="9">Interconversion of serine and glycine.</text>
</comment>
<evidence type="ECO:0000313" key="13">
    <source>
        <dbReference type="Proteomes" id="UP000653305"/>
    </source>
</evidence>
<dbReference type="InterPro" id="IPR049943">
    <property type="entry name" value="Ser_HO-MeTrfase-like"/>
</dbReference>
<dbReference type="OrthoDB" id="10265628at2759"/>
<evidence type="ECO:0000256" key="6">
    <source>
        <dbReference type="ARBA" id="ARBA00022679"/>
    </source>
</evidence>
<evidence type="ECO:0000256" key="2">
    <source>
        <dbReference type="ARBA" id="ARBA00001933"/>
    </source>
</evidence>
<comment type="catalytic activity">
    <reaction evidence="1 9">
        <text>(6R)-5,10-methylene-5,6,7,8-tetrahydrofolate + glycine + H2O = (6S)-5,6,7,8-tetrahydrofolate + L-serine</text>
        <dbReference type="Rhea" id="RHEA:15481"/>
        <dbReference type="ChEBI" id="CHEBI:15377"/>
        <dbReference type="ChEBI" id="CHEBI:15636"/>
        <dbReference type="ChEBI" id="CHEBI:33384"/>
        <dbReference type="ChEBI" id="CHEBI:57305"/>
        <dbReference type="ChEBI" id="CHEBI:57453"/>
        <dbReference type="EC" id="2.1.2.1"/>
    </reaction>
</comment>
<dbReference type="GO" id="GO:0032259">
    <property type="term" value="P:methylation"/>
    <property type="evidence" value="ECO:0007669"/>
    <property type="project" value="UniProtKB-KW"/>
</dbReference>
<keyword evidence="13" id="KW-1185">Reference proteome</keyword>
<dbReference type="GO" id="GO:0004372">
    <property type="term" value="F:glycine hydroxymethyltransferase activity"/>
    <property type="evidence" value="ECO:0007669"/>
    <property type="project" value="UniProtKB-EC"/>
</dbReference>
<dbReference type="PANTHER" id="PTHR11680">
    <property type="entry name" value="SERINE HYDROXYMETHYLTRANSFERASE"/>
    <property type="match status" value="1"/>
</dbReference>
<dbReference type="InterPro" id="IPR015424">
    <property type="entry name" value="PyrdxlP-dep_Trfase"/>
</dbReference>
<comment type="similarity">
    <text evidence="4 9">Belongs to the SHMT family.</text>
</comment>
<dbReference type="CDD" id="cd00378">
    <property type="entry name" value="SHMT"/>
    <property type="match status" value="1"/>
</dbReference>
<evidence type="ECO:0000259" key="11">
    <source>
        <dbReference type="Pfam" id="PF00464"/>
    </source>
</evidence>
<dbReference type="SUPFAM" id="SSF53383">
    <property type="entry name" value="PLP-dependent transferases"/>
    <property type="match status" value="1"/>
</dbReference>
<evidence type="ECO:0000256" key="4">
    <source>
        <dbReference type="ARBA" id="ARBA00006376"/>
    </source>
</evidence>
<keyword evidence="5 9" id="KW-0554">One-carbon metabolism</keyword>
<keyword evidence="6 9" id="KW-0808">Transferase</keyword>
<comment type="function">
    <text evidence="8">Catalyzes the interconversion of serine and glycine.</text>
</comment>
<organism evidence="12 13">
    <name type="scientific">Phtheirospermum japonicum</name>
    <dbReference type="NCBI Taxonomy" id="374723"/>
    <lineage>
        <taxon>Eukaryota</taxon>
        <taxon>Viridiplantae</taxon>
        <taxon>Streptophyta</taxon>
        <taxon>Embryophyta</taxon>
        <taxon>Tracheophyta</taxon>
        <taxon>Spermatophyta</taxon>
        <taxon>Magnoliopsida</taxon>
        <taxon>eudicotyledons</taxon>
        <taxon>Gunneridae</taxon>
        <taxon>Pentapetalae</taxon>
        <taxon>asterids</taxon>
        <taxon>lamiids</taxon>
        <taxon>Lamiales</taxon>
        <taxon>Orobanchaceae</taxon>
        <taxon>Orobanchaceae incertae sedis</taxon>
        <taxon>Phtheirospermum</taxon>
    </lineage>
</organism>
<comment type="cofactor">
    <cofactor evidence="2 9">
        <name>pyridoxal 5'-phosphate</name>
        <dbReference type="ChEBI" id="CHEBI:597326"/>
    </cofactor>
</comment>
<gene>
    <name evidence="12" type="ORF">PHJA_000856700</name>
</gene>
<dbReference type="InterPro" id="IPR001085">
    <property type="entry name" value="Ser_HO-MeTrfase"/>
</dbReference>
<evidence type="ECO:0000256" key="5">
    <source>
        <dbReference type="ARBA" id="ARBA00022563"/>
    </source>
</evidence>
<evidence type="ECO:0000256" key="7">
    <source>
        <dbReference type="ARBA" id="ARBA00022898"/>
    </source>
</evidence>
<dbReference type="HAMAP" id="MF_00051">
    <property type="entry name" value="SHMT"/>
    <property type="match status" value="1"/>
</dbReference>
<feature type="region of interest" description="Disordered" evidence="10">
    <location>
        <begin position="84"/>
        <end position="112"/>
    </location>
</feature>
<dbReference type="AlphaFoldDB" id="A0A830BHS2"/>
<accession>A0A830BHS2</accession>
<dbReference type="Gene3D" id="3.40.640.10">
    <property type="entry name" value="Type I PLP-dependent aspartate aminotransferase-like (Major domain)"/>
    <property type="match status" value="1"/>
</dbReference>
<dbReference type="Proteomes" id="UP000653305">
    <property type="component" value="Unassembled WGS sequence"/>
</dbReference>
<dbReference type="GO" id="GO:0019264">
    <property type="term" value="P:glycine biosynthetic process from serine"/>
    <property type="evidence" value="ECO:0007669"/>
    <property type="project" value="InterPro"/>
</dbReference>
<evidence type="ECO:0000256" key="10">
    <source>
        <dbReference type="SAM" id="MobiDB-lite"/>
    </source>
</evidence>
<keyword evidence="12" id="KW-0489">Methyltransferase</keyword>
<evidence type="ECO:0000256" key="3">
    <source>
        <dbReference type="ARBA" id="ARBA00004777"/>
    </source>
</evidence>
<dbReference type="NCBIfam" id="NF000586">
    <property type="entry name" value="PRK00011.1"/>
    <property type="match status" value="1"/>
</dbReference>
<dbReference type="PROSITE" id="PS00096">
    <property type="entry name" value="SHMT"/>
    <property type="match status" value="1"/>
</dbReference>
<dbReference type="PANTHER" id="PTHR11680:SF45">
    <property type="entry name" value="SERINE HYDROXYMETHYLTRANSFERASE"/>
    <property type="match status" value="1"/>
</dbReference>
<evidence type="ECO:0000256" key="8">
    <source>
        <dbReference type="ARBA" id="ARBA00059150"/>
    </source>
</evidence>
<sequence length="592" mass="65840">MDLTHPLTNNGLSIGFLSHVSANSSRSSKIADDSICFQIESRIRDNSHRLPSIPLQLMDQQRENQHHKDCKEEEERVEEFRILGHPMTLKRKRDSDSSSSTTTTFPSSSSMGLRVPCDEMESCRNTVRAWGNQSLRNADPDIFGIMEKEKERQFKGIELIASENFVCKAVMEALGSHLTNKYSEGVPGARYYGGNQYIDEIETLCRERALVAFGLDPENWGVNVQPYSCTSANFAVYTGLLLPGDRIMGLDTPSGGNTSHGCYLPNGRKVSGASIFFESLPYKVNPQTGCVDYDKLEEKALDFRPKILICGGSSYPREWDYARFRQIADKCGAVLLCDMAQISGLIAAKECASPFEYCDIVTSTTHKSLRGPRGGVIFYRRGPKQRKRGMHLNPADVSDRYDFEEKINFAVFPALQGGPHNNHIAALAIALKQVAAPEYKTYMQQVKKNAQALASALLRRNCRLITGGTDNHMLLWDLRNLGLTGKNLEKVCELCHITLNKVTTFDDNGNITPGGVRIGTPAMTSRGCLEADFEIMAEFLLRAAQIASSVQKEHGKLPKPFLKGLENNKDIVELRTRVENFASQFALPGFDG</sequence>
<dbReference type="FunFam" id="3.40.640.10:FF:000097">
    <property type="entry name" value="Serine hydroxymethyltransferase"/>
    <property type="match status" value="1"/>
</dbReference>
<dbReference type="GO" id="GO:0030170">
    <property type="term" value="F:pyridoxal phosphate binding"/>
    <property type="evidence" value="ECO:0007669"/>
    <property type="project" value="InterPro"/>
</dbReference>
<reference evidence="12" key="1">
    <citation type="submission" date="2020-07" db="EMBL/GenBank/DDBJ databases">
        <title>Ethylene signaling mediates host invasion by parasitic plants.</title>
        <authorList>
            <person name="Yoshida S."/>
        </authorList>
    </citation>
    <scope>NUCLEOTIDE SEQUENCE</scope>
    <source>
        <strain evidence="12">Okayama</strain>
    </source>
</reference>
<evidence type="ECO:0000256" key="9">
    <source>
        <dbReference type="RuleBase" id="RU000585"/>
    </source>
</evidence>
<evidence type="ECO:0000256" key="1">
    <source>
        <dbReference type="ARBA" id="ARBA00001528"/>
    </source>
</evidence>
<dbReference type="InterPro" id="IPR039429">
    <property type="entry name" value="SHMT-like_dom"/>
</dbReference>
<dbReference type="EMBL" id="BMAC01000137">
    <property type="protein sequence ID" value="GFP87130.1"/>
    <property type="molecule type" value="Genomic_DNA"/>
</dbReference>
<feature type="domain" description="Serine hydroxymethyltransferase-like" evidence="11">
    <location>
        <begin position="136"/>
        <end position="539"/>
    </location>
</feature>
<dbReference type="UniPathway" id="UPA00193"/>
<dbReference type="InterPro" id="IPR015422">
    <property type="entry name" value="PyrdxlP-dep_Trfase_small"/>
</dbReference>
<dbReference type="GO" id="GO:0005739">
    <property type="term" value="C:mitochondrion"/>
    <property type="evidence" value="ECO:0007669"/>
    <property type="project" value="TreeGrafter"/>
</dbReference>
<dbReference type="Gene3D" id="3.90.1150.10">
    <property type="entry name" value="Aspartate Aminotransferase, domain 1"/>
    <property type="match status" value="1"/>
</dbReference>
<dbReference type="Pfam" id="PF00464">
    <property type="entry name" value="SHMT"/>
    <property type="match status" value="1"/>
</dbReference>
<comment type="pathway">
    <text evidence="3 9">One-carbon metabolism; tetrahydrofolate interconversion.</text>
</comment>
<feature type="compositionally biased region" description="Low complexity" evidence="10">
    <location>
        <begin position="97"/>
        <end position="110"/>
    </location>
</feature>
<protein>
    <recommendedName>
        <fullName evidence="9">Serine hydroxymethyltransferase</fullName>
        <ecNumber evidence="9">2.1.2.1</ecNumber>
    </recommendedName>
</protein>
<dbReference type="EC" id="2.1.2.1" evidence="9"/>
<keyword evidence="7 9" id="KW-0663">Pyridoxal phosphate</keyword>
<proteinExistence type="inferred from homology"/>
<name>A0A830BHS2_9LAMI</name>
<dbReference type="GO" id="GO:0008168">
    <property type="term" value="F:methyltransferase activity"/>
    <property type="evidence" value="ECO:0007669"/>
    <property type="project" value="UniProtKB-KW"/>
</dbReference>
<evidence type="ECO:0000313" key="12">
    <source>
        <dbReference type="EMBL" id="GFP87130.1"/>
    </source>
</evidence>
<dbReference type="InterPro" id="IPR019798">
    <property type="entry name" value="Ser_HO-MeTrfase_PLP_BS"/>
</dbReference>
<comment type="caution">
    <text evidence="12">The sequence shown here is derived from an EMBL/GenBank/DDBJ whole genome shotgun (WGS) entry which is preliminary data.</text>
</comment>
<dbReference type="GO" id="GO:0035999">
    <property type="term" value="P:tetrahydrofolate interconversion"/>
    <property type="evidence" value="ECO:0007669"/>
    <property type="project" value="UniProtKB-UniPathway"/>
</dbReference>